<evidence type="ECO:0000313" key="4">
    <source>
        <dbReference type="EMBL" id="TPD57849.1"/>
    </source>
</evidence>
<evidence type="ECO:0000256" key="3">
    <source>
        <dbReference type="SAM" id="SignalP"/>
    </source>
</evidence>
<evidence type="ECO:0000256" key="2">
    <source>
        <dbReference type="SAM" id="MobiDB-lite"/>
    </source>
</evidence>
<sequence length="200" mass="22197">MSAKSFKTSNVLSLSVLLGALGLAACSGKGDTDWPEMKADETWQYMQQLRDKPVTPDEGAESTREEAASLPPAGDTTPLSAEQVQAQLIVMEGRFEGLESEISEFTRELGQALKKTRESEDEIRRAELWRGSQMTLSRLADRQVSLGILVEDAFSLQNRLPEMSGLEERLQVLQQRARSLSARTRELIGTAEEQLADLKQ</sequence>
<protein>
    <submittedName>
        <fullName evidence="4">Uncharacterized protein</fullName>
    </submittedName>
</protein>
<keyword evidence="5" id="KW-1185">Reference proteome</keyword>
<dbReference type="OrthoDB" id="9967421at2"/>
<dbReference type="EMBL" id="VFIY01000018">
    <property type="protein sequence ID" value="TPD57849.1"/>
    <property type="molecule type" value="Genomic_DNA"/>
</dbReference>
<dbReference type="Proteomes" id="UP000319148">
    <property type="component" value="Unassembled WGS sequence"/>
</dbReference>
<comment type="caution">
    <text evidence="4">The sequence shown here is derived from an EMBL/GenBank/DDBJ whole genome shotgun (WGS) entry which is preliminary data.</text>
</comment>
<evidence type="ECO:0000256" key="1">
    <source>
        <dbReference type="SAM" id="Coils"/>
    </source>
</evidence>
<dbReference type="PROSITE" id="PS51257">
    <property type="entry name" value="PROKAR_LIPOPROTEIN"/>
    <property type="match status" value="1"/>
</dbReference>
<feature type="compositionally biased region" description="Basic and acidic residues" evidence="2">
    <location>
        <begin position="52"/>
        <end position="67"/>
    </location>
</feature>
<feature type="region of interest" description="Disordered" evidence="2">
    <location>
        <begin position="52"/>
        <end position="78"/>
    </location>
</feature>
<reference evidence="5" key="1">
    <citation type="submission" date="2019-06" db="EMBL/GenBank/DDBJ databases">
        <title>The complete genome of Emcibacter congregatus ZYLT.</title>
        <authorList>
            <person name="Zhao Z."/>
        </authorList>
    </citation>
    <scope>NUCLEOTIDE SEQUENCE [LARGE SCALE GENOMIC DNA]</scope>
    <source>
        <strain evidence="5">MCCC 1A06723</strain>
    </source>
</reference>
<name>A0A501PBR4_9PROT</name>
<dbReference type="AlphaFoldDB" id="A0A501PBR4"/>
<keyword evidence="1" id="KW-0175">Coiled coil</keyword>
<feature type="coiled-coil region" evidence="1">
    <location>
        <begin position="81"/>
        <end position="115"/>
    </location>
</feature>
<dbReference type="RefSeq" id="WP_139942165.1">
    <property type="nucleotide sequence ID" value="NZ_JBHSYP010000005.1"/>
</dbReference>
<feature type="chain" id="PRO_5021457048" evidence="3">
    <location>
        <begin position="25"/>
        <end position="200"/>
    </location>
</feature>
<keyword evidence="3" id="KW-0732">Signal</keyword>
<gene>
    <name evidence="4" type="ORF">FIV46_17270</name>
</gene>
<organism evidence="4 5">
    <name type="scientific">Emcibacter nanhaiensis</name>
    <dbReference type="NCBI Taxonomy" id="1505037"/>
    <lineage>
        <taxon>Bacteria</taxon>
        <taxon>Pseudomonadati</taxon>
        <taxon>Pseudomonadota</taxon>
        <taxon>Alphaproteobacteria</taxon>
        <taxon>Emcibacterales</taxon>
        <taxon>Emcibacteraceae</taxon>
        <taxon>Emcibacter</taxon>
    </lineage>
</organism>
<evidence type="ECO:0000313" key="5">
    <source>
        <dbReference type="Proteomes" id="UP000319148"/>
    </source>
</evidence>
<feature type="signal peptide" evidence="3">
    <location>
        <begin position="1"/>
        <end position="24"/>
    </location>
</feature>
<proteinExistence type="predicted"/>
<accession>A0A501PBR4</accession>